<keyword evidence="4 8" id="KW-0547">Nucleotide-binding</keyword>
<comment type="cofactor">
    <cofactor evidence="8">
        <name>Mg(2+)</name>
        <dbReference type="ChEBI" id="CHEBI:18420"/>
    </cofactor>
</comment>
<dbReference type="InterPro" id="IPR013482">
    <property type="entry name" value="Molybde_CF_guanTrfase"/>
</dbReference>
<reference evidence="10 11" key="1">
    <citation type="submission" date="2019-04" db="EMBL/GenBank/DDBJ databases">
        <title>Taxonomy of novel Haliea sp. from mangrove soil of West Coast of India.</title>
        <authorList>
            <person name="Verma A."/>
            <person name="Kumar P."/>
            <person name="Krishnamurthi S."/>
        </authorList>
    </citation>
    <scope>NUCLEOTIDE SEQUENCE [LARGE SCALE GENOMIC DNA]</scope>
    <source>
        <strain evidence="10 11">SAOS-164</strain>
    </source>
</reference>
<dbReference type="Proteomes" id="UP000298050">
    <property type="component" value="Unassembled WGS sequence"/>
</dbReference>
<comment type="catalytic activity">
    <reaction evidence="8">
        <text>Mo-molybdopterin + GTP + H(+) = Mo-molybdopterin guanine dinucleotide + diphosphate</text>
        <dbReference type="Rhea" id="RHEA:34243"/>
        <dbReference type="ChEBI" id="CHEBI:15378"/>
        <dbReference type="ChEBI" id="CHEBI:33019"/>
        <dbReference type="ChEBI" id="CHEBI:37565"/>
        <dbReference type="ChEBI" id="CHEBI:71302"/>
        <dbReference type="ChEBI" id="CHEBI:71310"/>
        <dbReference type="EC" id="2.7.7.77"/>
    </reaction>
</comment>
<dbReference type="Pfam" id="PF12804">
    <property type="entry name" value="NTP_transf_3"/>
    <property type="match status" value="1"/>
</dbReference>
<gene>
    <name evidence="8 10" type="primary">mobA</name>
    <name evidence="10" type="ORF">E4634_05595</name>
</gene>
<evidence type="ECO:0000256" key="1">
    <source>
        <dbReference type="ARBA" id="ARBA00022490"/>
    </source>
</evidence>
<feature type="binding site" evidence="8">
    <location>
        <begin position="20"/>
        <end position="22"/>
    </location>
    <ligand>
        <name>GTP</name>
        <dbReference type="ChEBI" id="CHEBI:37565"/>
    </ligand>
</feature>
<dbReference type="CDD" id="cd02503">
    <property type="entry name" value="MobA"/>
    <property type="match status" value="1"/>
</dbReference>
<evidence type="ECO:0000256" key="4">
    <source>
        <dbReference type="ARBA" id="ARBA00022741"/>
    </source>
</evidence>
<comment type="similarity">
    <text evidence="8">Belongs to the MobA family.</text>
</comment>
<dbReference type="SUPFAM" id="SSF53448">
    <property type="entry name" value="Nucleotide-diphospho-sugar transferases"/>
    <property type="match status" value="1"/>
</dbReference>
<comment type="subunit">
    <text evidence="8">Monomer.</text>
</comment>
<keyword evidence="1 8" id="KW-0963">Cytoplasm</keyword>
<feature type="binding site" evidence="8">
    <location>
        <position position="79"/>
    </location>
    <ligand>
        <name>GTP</name>
        <dbReference type="ChEBI" id="CHEBI:37565"/>
    </ligand>
</feature>
<comment type="function">
    <text evidence="8">Transfers a GMP moiety from GTP to Mo-molybdopterin (Mo-MPT) cofactor (Moco or molybdenum cofactor) to form Mo-molybdopterin guanine dinucleotide (Mo-MGD) cofactor.</text>
</comment>
<keyword evidence="2 8" id="KW-0808">Transferase</keyword>
<keyword evidence="7 8" id="KW-0501">Molybdenum cofactor biosynthesis</keyword>
<evidence type="ECO:0000313" key="11">
    <source>
        <dbReference type="Proteomes" id="UP000298050"/>
    </source>
</evidence>
<dbReference type="InterPro" id="IPR029044">
    <property type="entry name" value="Nucleotide-diphossugar_trans"/>
</dbReference>
<dbReference type="EC" id="2.7.7.77" evidence="8"/>
<sequence length="197" mass="20767">MGESHSNTSAATPTVSALILAGGAGRRAGGQDKGLLPWRGRPLVAWVYERIAAQSDEVLISCNRNREAYARIGCLAPADLREGFQGPLAGLEAARNELGGEFILLAPCDMPDLPVDLASALGQALDTHPEVQAAYASAGGDNHYLCALLRRNCLATLPSFLDAGGRAVRHWYAQIGAVSVAMDTQASQFTNLNHGTQ</sequence>
<dbReference type="AlphaFoldDB" id="A0A4Z0M5B3"/>
<dbReference type="InterPro" id="IPR025877">
    <property type="entry name" value="MobA-like_NTP_Trfase"/>
</dbReference>
<keyword evidence="5 8" id="KW-0460">Magnesium</keyword>
<evidence type="ECO:0000256" key="5">
    <source>
        <dbReference type="ARBA" id="ARBA00022842"/>
    </source>
</evidence>
<evidence type="ECO:0000259" key="9">
    <source>
        <dbReference type="Pfam" id="PF12804"/>
    </source>
</evidence>
<keyword evidence="3 8" id="KW-0479">Metal-binding</keyword>
<keyword evidence="10" id="KW-0548">Nucleotidyltransferase</keyword>
<dbReference type="NCBIfam" id="TIGR02665">
    <property type="entry name" value="molyb_mobA"/>
    <property type="match status" value="1"/>
</dbReference>
<evidence type="ECO:0000256" key="7">
    <source>
        <dbReference type="ARBA" id="ARBA00023150"/>
    </source>
</evidence>
<evidence type="ECO:0000256" key="3">
    <source>
        <dbReference type="ARBA" id="ARBA00022723"/>
    </source>
</evidence>
<dbReference type="GO" id="GO:1902758">
    <property type="term" value="P:bis(molybdopterin guanine dinucleotide)molybdenum biosynthetic process"/>
    <property type="evidence" value="ECO:0007669"/>
    <property type="project" value="TreeGrafter"/>
</dbReference>
<dbReference type="GO" id="GO:0046872">
    <property type="term" value="F:metal ion binding"/>
    <property type="evidence" value="ECO:0007669"/>
    <property type="project" value="UniProtKB-KW"/>
</dbReference>
<feature type="binding site" evidence="8">
    <location>
        <position position="33"/>
    </location>
    <ligand>
        <name>GTP</name>
        <dbReference type="ChEBI" id="CHEBI:37565"/>
    </ligand>
</feature>
<comment type="caution">
    <text evidence="10">The sequence shown here is derived from an EMBL/GenBank/DDBJ whole genome shotgun (WGS) entry which is preliminary data.</text>
</comment>
<evidence type="ECO:0000256" key="6">
    <source>
        <dbReference type="ARBA" id="ARBA00023134"/>
    </source>
</evidence>
<keyword evidence="6 8" id="KW-0342">GTP-binding</keyword>
<protein>
    <recommendedName>
        <fullName evidence="8">Molybdenum cofactor guanylyltransferase</fullName>
        <shortName evidence="8">MoCo guanylyltransferase</shortName>
        <ecNumber evidence="8">2.7.7.77</ecNumber>
    </recommendedName>
    <alternativeName>
        <fullName evidence="8">GTP:molybdopterin guanylyltransferase</fullName>
    </alternativeName>
    <alternativeName>
        <fullName evidence="8">Mo-MPT guanylyltransferase</fullName>
    </alternativeName>
    <alternativeName>
        <fullName evidence="8">Molybdopterin guanylyltransferase</fullName>
    </alternativeName>
    <alternativeName>
        <fullName evidence="8">Molybdopterin-guanine dinucleotide synthase</fullName>
        <shortName evidence="8">MGD synthase</shortName>
    </alternativeName>
</protein>
<evidence type="ECO:0000256" key="8">
    <source>
        <dbReference type="HAMAP-Rule" id="MF_00316"/>
    </source>
</evidence>
<accession>A0A4Z0M5B3</accession>
<dbReference type="GO" id="GO:0005525">
    <property type="term" value="F:GTP binding"/>
    <property type="evidence" value="ECO:0007669"/>
    <property type="project" value="UniProtKB-UniRule"/>
</dbReference>
<feature type="domain" description="MobA-like NTP transferase" evidence="9">
    <location>
        <begin position="17"/>
        <end position="171"/>
    </location>
</feature>
<proteinExistence type="inferred from homology"/>
<comment type="subcellular location">
    <subcellularLocation>
        <location evidence="8">Cytoplasm</location>
    </subcellularLocation>
</comment>
<name>A0A4Z0M5B3_9GAMM</name>
<dbReference type="GO" id="GO:0005737">
    <property type="term" value="C:cytoplasm"/>
    <property type="evidence" value="ECO:0007669"/>
    <property type="project" value="UniProtKB-SubCell"/>
</dbReference>
<feature type="binding site" evidence="8">
    <location>
        <position position="109"/>
    </location>
    <ligand>
        <name>Mg(2+)</name>
        <dbReference type="ChEBI" id="CHEBI:18420"/>
    </ligand>
</feature>
<dbReference type="OrthoDB" id="9788394at2"/>
<dbReference type="PANTHER" id="PTHR19136:SF81">
    <property type="entry name" value="MOLYBDENUM COFACTOR GUANYLYLTRANSFERASE"/>
    <property type="match status" value="1"/>
</dbReference>
<dbReference type="Gene3D" id="3.90.550.10">
    <property type="entry name" value="Spore Coat Polysaccharide Biosynthesis Protein SpsA, Chain A"/>
    <property type="match status" value="1"/>
</dbReference>
<dbReference type="HAMAP" id="MF_00316">
    <property type="entry name" value="MobA"/>
    <property type="match status" value="1"/>
</dbReference>
<organism evidence="10 11">
    <name type="scientific">Mangrovimicrobium sediminis</name>
    <dbReference type="NCBI Taxonomy" id="2562682"/>
    <lineage>
        <taxon>Bacteria</taxon>
        <taxon>Pseudomonadati</taxon>
        <taxon>Pseudomonadota</taxon>
        <taxon>Gammaproteobacteria</taxon>
        <taxon>Cellvibrionales</taxon>
        <taxon>Halieaceae</taxon>
        <taxon>Mangrovimicrobium</taxon>
    </lineage>
</organism>
<comment type="caution">
    <text evidence="8">Lacks conserved residue(s) required for the propagation of feature annotation.</text>
</comment>
<keyword evidence="11" id="KW-1185">Reference proteome</keyword>
<feature type="binding site" evidence="8">
    <location>
        <position position="109"/>
    </location>
    <ligand>
        <name>GTP</name>
        <dbReference type="ChEBI" id="CHEBI:37565"/>
    </ligand>
</feature>
<dbReference type="EMBL" id="SRLE01000005">
    <property type="protein sequence ID" value="TGD74674.1"/>
    <property type="molecule type" value="Genomic_DNA"/>
</dbReference>
<dbReference type="PANTHER" id="PTHR19136">
    <property type="entry name" value="MOLYBDENUM COFACTOR GUANYLYLTRANSFERASE"/>
    <property type="match status" value="1"/>
</dbReference>
<comment type="domain">
    <text evidence="8">The N-terminal domain determines nucleotide recognition and specific binding, while the C-terminal domain determines the specific binding to the target protein.</text>
</comment>
<dbReference type="GO" id="GO:0061603">
    <property type="term" value="F:molybdenum cofactor guanylyltransferase activity"/>
    <property type="evidence" value="ECO:0007669"/>
    <property type="project" value="UniProtKB-EC"/>
</dbReference>
<evidence type="ECO:0000256" key="2">
    <source>
        <dbReference type="ARBA" id="ARBA00022679"/>
    </source>
</evidence>
<evidence type="ECO:0000313" key="10">
    <source>
        <dbReference type="EMBL" id="TGD74674.1"/>
    </source>
</evidence>